<organism evidence="1 2">
    <name type="scientific">Dendrothele bispora (strain CBS 962.96)</name>
    <dbReference type="NCBI Taxonomy" id="1314807"/>
    <lineage>
        <taxon>Eukaryota</taxon>
        <taxon>Fungi</taxon>
        <taxon>Dikarya</taxon>
        <taxon>Basidiomycota</taxon>
        <taxon>Agaricomycotina</taxon>
        <taxon>Agaricomycetes</taxon>
        <taxon>Agaricomycetidae</taxon>
        <taxon>Agaricales</taxon>
        <taxon>Agaricales incertae sedis</taxon>
        <taxon>Dendrothele</taxon>
    </lineage>
</organism>
<dbReference type="Proteomes" id="UP000297245">
    <property type="component" value="Unassembled WGS sequence"/>
</dbReference>
<keyword evidence="2" id="KW-1185">Reference proteome</keyword>
<accession>A0A4S8KUM5</accession>
<dbReference type="EMBL" id="ML180011">
    <property type="protein sequence ID" value="THU79569.1"/>
    <property type="molecule type" value="Genomic_DNA"/>
</dbReference>
<name>A0A4S8KUM5_DENBC</name>
<dbReference type="AlphaFoldDB" id="A0A4S8KUM5"/>
<protein>
    <submittedName>
        <fullName evidence="1">Uncharacterized protein</fullName>
    </submittedName>
</protein>
<evidence type="ECO:0000313" key="2">
    <source>
        <dbReference type="Proteomes" id="UP000297245"/>
    </source>
</evidence>
<sequence>MPNVTELVIASIIPPHQLSSESGSFSPSSPFRSALIALRDVQQSLSGFPVYLFTSVPFPSYSHSTTLADPAAVSNTSNSTPENSPFNLFILAGWSSPSAHYTSMSTPAHQAPVGPLLEYLEMKAMVHLGDGFDWEDVQNAVGRSFRRQLGDQIPESSSEFESTKALNLLEDSDTTVVISKGRPIPFKDDVNVKPRWSAKGSNLDQKKETQAVNGLVEPEMDITSLCMTKTFPGR</sequence>
<reference evidence="1 2" key="1">
    <citation type="journal article" date="2019" name="Nat. Ecol. Evol.">
        <title>Megaphylogeny resolves global patterns of mushroom evolution.</title>
        <authorList>
            <person name="Varga T."/>
            <person name="Krizsan K."/>
            <person name="Foldi C."/>
            <person name="Dima B."/>
            <person name="Sanchez-Garcia M."/>
            <person name="Sanchez-Ramirez S."/>
            <person name="Szollosi G.J."/>
            <person name="Szarkandi J.G."/>
            <person name="Papp V."/>
            <person name="Albert L."/>
            <person name="Andreopoulos W."/>
            <person name="Angelini C."/>
            <person name="Antonin V."/>
            <person name="Barry K.W."/>
            <person name="Bougher N.L."/>
            <person name="Buchanan P."/>
            <person name="Buyck B."/>
            <person name="Bense V."/>
            <person name="Catcheside P."/>
            <person name="Chovatia M."/>
            <person name="Cooper J."/>
            <person name="Damon W."/>
            <person name="Desjardin D."/>
            <person name="Finy P."/>
            <person name="Geml J."/>
            <person name="Haridas S."/>
            <person name="Hughes K."/>
            <person name="Justo A."/>
            <person name="Karasinski D."/>
            <person name="Kautmanova I."/>
            <person name="Kiss B."/>
            <person name="Kocsube S."/>
            <person name="Kotiranta H."/>
            <person name="LaButti K.M."/>
            <person name="Lechner B.E."/>
            <person name="Liimatainen K."/>
            <person name="Lipzen A."/>
            <person name="Lukacs Z."/>
            <person name="Mihaltcheva S."/>
            <person name="Morgado L.N."/>
            <person name="Niskanen T."/>
            <person name="Noordeloos M.E."/>
            <person name="Ohm R.A."/>
            <person name="Ortiz-Santana B."/>
            <person name="Ovrebo C."/>
            <person name="Racz N."/>
            <person name="Riley R."/>
            <person name="Savchenko A."/>
            <person name="Shiryaev A."/>
            <person name="Soop K."/>
            <person name="Spirin V."/>
            <person name="Szebenyi C."/>
            <person name="Tomsovsky M."/>
            <person name="Tulloss R.E."/>
            <person name="Uehling J."/>
            <person name="Grigoriev I.V."/>
            <person name="Vagvolgyi C."/>
            <person name="Papp T."/>
            <person name="Martin F.M."/>
            <person name="Miettinen O."/>
            <person name="Hibbett D.S."/>
            <person name="Nagy L.G."/>
        </authorList>
    </citation>
    <scope>NUCLEOTIDE SEQUENCE [LARGE SCALE GENOMIC DNA]</scope>
    <source>
        <strain evidence="1 2">CBS 962.96</strain>
    </source>
</reference>
<proteinExistence type="predicted"/>
<gene>
    <name evidence="1" type="ORF">K435DRAFT_875347</name>
</gene>
<evidence type="ECO:0000313" key="1">
    <source>
        <dbReference type="EMBL" id="THU79569.1"/>
    </source>
</evidence>